<proteinExistence type="predicted"/>
<keyword evidence="2" id="KW-1185">Reference proteome</keyword>
<dbReference type="AlphaFoldDB" id="A0AAE1BBE4"/>
<protein>
    <submittedName>
        <fullName evidence="1">Uncharacterized protein</fullName>
    </submittedName>
</protein>
<evidence type="ECO:0000313" key="2">
    <source>
        <dbReference type="Proteomes" id="UP001283361"/>
    </source>
</evidence>
<evidence type="ECO:0000313" key="1">
    <source>
        <dbReference type="EMBL" id="KAK3803028.1"/>
    </source>
</evidence>
<dbReference type="Proteomes" id="UP001283361">
    <property type="component" value="Unassembled WGS sequence"/>
</dbReference>
<reference evidence="1" key="1">
    <citation type="journal article" date="2023" name="G3 (Bethesda)">
        <title>A reference genome for the long-term kleptoplast-retaining sea slug Elysia crispata morphotype clarki.</title>
        <authorList>
            <person name="Eastman K.E."/>
            <person name="Pendleton A.L."/>
            <person name="Shaikh M.A."/>
            <person name="Suttiyut T."/>
            <person name="Ogas R."/>
            <person name="Tomko P."/>
            <person name="Gavelis G."/>
            <person name="Widhalm J.R."/>
            <person name="Wisecaver J.H."/>
        </authorList>
    </citation>
    <scope>NUCLEOTIDE SEQUENCE</scope>
    <source>
        <strain evidence="1">ECLA1</strain>
    </source>
</reference>
<gene>
    <name evidence="1" type="ORF">RRG08_008397</name>
</gene>
<dbReference type="EMBL" id="JAWDGP010000196">
    <property type="protein sequence ID" value="KAK3803028.1"/>
    <property type="molecule type" value="Genomic_DNA"/>
</dbReference>
<organism evidence="1 2">
    <name type="scientific">Elysia crispata</name>
    <name type="common">lettuce slug</name>
    <dbReference type="NCBI Taxonomy" id="231223"/>
    <lineage>
        <taxon>Eukaryota</taxon>
        <taxon>Metazoa</taxon>
        <taxon>Spiralia</taxon>
        <taxon>Lophotrochozoa</taxon>
        <taxon>Mollusca</taxon>
        <taxon>Gastropoda</taxon>
        <taxon>Heterobranchia</taxon>
        <taxon>Euthyneura</taxon>
        <taxon>Panpulmonata</taxon>
        <taxon>Sacoglossa</taxon>
        <taxon>Placobranchoidea</taxon>
        <taxon>Plakobranchidae</taxon>
        <taxon>Elysia</taxon>
    </lineage>
</organism>
<accession>A0AAE1BBE4</accession>
<sequence length="76" mass="9283">MGFMNQNPWRMIQLFPAVKQSRNNLPRPVTSCYFRITYFLADISQDRHRRWQILRIFLFNETTCVLDLDLYLLEVK</sequence>
<comment type="caution">
    <text evidence="1">The sequence shown here is derived from an EMBL/GenBank/DDBJ whole genome shotgun (WGS) entry which is preliminary data.</text>
</comment>
<name>A0AAE1BBE4_9GAST</name>